<evidence type="ECO:0000313" key="4">
    <source>
        <dbReference type="Proteomes" id="UP000694390"/>
    </source>
</evidence>
<evidence type="ECO:0000256" key="2">
    <source>
        <dbReference type="SAM" id="Phobius"/>
    </source>
</evidence>
<feature type="transmembrane region" description="Helical" evidence="2">
    <location>
        <begin position="99"/>
        <end position="117"/>
    </location>
</feature>
<dbReference type="RefSeq" id="XP_030390317.1">
    <property type="nucleotide sequence ID" value="XM_030534457.1"/>
</dbReference>
<evidence type="ECO:0000313" key="3">
    <source>
        <dbReference type="Ensembl" id="ENSGEVP00005018878.1"/>
    </source>
</evidence>
<reference evidence="3" key="3">
    <citation type="submission" date="2025-09" db="UniProtKB">
        <authorList>
            <consortium name="Ensembl"/>
        </authorList>
    </citation>
    <scope>IDENTIFICATION</scope>
</reference>
<keyword evidence="2" id="KW-0812">Transmembrane</keyword>
<dbReference type="InterPro" id="IPR029377">
    <property type="entry name" value="TMEM220"/>
</dbReference>
<reference evidence="3" key="2">
    <citation type="submission" date="2025-08" db="UniProtKB">
        <authorList>
            <consortium name="Ensembl"/>
        </authorList>
    </citation>
    <scope>IDENTIFICATION</scope>
</reference>
<name>A0A8C4Y4E7_9SAUR</name>
<gene>
    <name evidence="3" type="primary">TMEM220</name>
</gene>
<dbReference type="PANTHER" id="PTHR34262:SF1">
    <property type="entry name" value="TRANSMEMBRANE PROTEIN 220"/>
    <property type="match status" value="1"/>
</dbReference>
<dbReference type="GeneTree" id="ENSGT00390000009386"/>
<sequence>MASGDRGRPTTALHPKGASPAPRYPHPLVEDRAPPPYSHTPLGDRAPPRYTPPDQEQDRDRTPAPPRSVSPGSEPGLPRRGGVSAACTMAGSCAGPGRLWRLCNLLMAAFFGLAAAVQINDPDAGLWIVVYVVPAVLTLLVGLNPSITDNVVWRSLSDLHSAACLVGTIALGCSLFAYAKSNILHEEEGRELFGLVIITIWMNLCRNSAKNPLGGIRLMVAISLSLFPFVTWLYIYMNSEMRSSWPTHCKTVL</sequence>
<reference evidence="3" key="1">
    <citation type="submission" date="2019-06" db="EMBL/GenBank/DDBJ databases">
        <title>G10K-VGP Goodes thornscrub tortoise genome, primary haplotype.</title>
        <authorList>
            <person name="Murphy B."/>
            <person name="Edwards T."/>
            <person name="Rhie A."/>
            <person name="Koren S."/>
            <person name="Phillippy A."/>
            <person name="Fedrigo O."/>
            <person name="Haase B."/>
            <person name="Mountcastle J."/>
            <person name="Lewin H."/>
            <person name="Damas J."/>
            <person name="Howe K."/>
            <person name="Formenti G."/>
            <person name="Myers G."/>
            <person name="Durbin R."/>
            <person name="Jarvis E.D."/>
        </authorList>
    </citation>
    <scope>NUCLEOTIDE SEQUENCE [LARGE SCALE GENOMIC DNA]</scope>
</reference>
<organism evidence="3 4">
    <name type="scientific">Gopherus evgoodei</name>
    <name type="common">Goodes thornscrub tortoise</name>
    <dbReference type="NCBI Taxonomy" id="1825980"/>
    <lineage>
        <taxon>Eukaryota</taxon>
        <taxon>Metazoa</taxon>
        <taxon>Chordata</taxon>
        <taxon>Craniata</taxon>
        <taxon>Vertebrata</taxon>
        <taxon>Euteleostomi</taxon>
        <taxon>Archelosauria</taxon>
        <taxon>Testudinata</taxon>
        <taxon>Testudines</taxon>
        <taxon>Cryptodira</taxon>
        <taxon>Durocryptodira</taxon>
        <taxon>Testudinoidea</taxon>
        <taxon>Testudinidae</taxon>
        <taxon>Gopherus</taxon>
    </lineage>
</organism>
<dbReference type="OrthoDB" id="9924288at2759"/>
<proteinExistence type="predicted"/>
<evidence type="ECO:0000256" key="1">
    <source>
        <dbReference type="SAM" id="MobiDB-lite"/>
    </source>
</evidence>
<accession>A0A8C4Y4E7</accession>
<dbReference type="Proteomes" id="UP000694390">
    <property type="component" value="Chromosome 15"/>
</dbReference>
<protein>
    <submittedName>
        <fullName evidence="3">Transmembrane protein 220</fullName>
    </submittedName>
</protein>
<dbReference type="PANTHER" id="PTHR34262">
    <property type="entry name" value="TRANSMEMBRANE PROTEIN 220"/>
    <property type="match status" value="1"/>
</dbReference>
<keyword evidence="2" id="KW-0472">Membrane</keyword>
<feature type="transmembrane region" description="Helical" evidence="2">
    <location>
        <begin position="124"/>
        <end position="147"/>
    </location>
</feature>
<dbReference type="GeneID" id="115635542"/>
<dbReference type="CTD" id="388335"/>
<dbReference type="Ensembl" id="ENSGEVT00005019830.1">
    <property type="protein sequence ID" value="ENSGEVP00005018878.1"/>
    <property type="gene ID" value="ENSGEVG00005013400.1"/>
</dbReference>
<feature type="transmembrane region" description="Helical" evidence="2">
    <location>
        <begin position="159"/>
        <end position="179"/>
    </location>
</feature>
<keyword evidence="4" id="KW-1185">Reference proteome</keyword>
<feature type="transmembrane region" description="Helical" evidence="2">
    <location>
        <begin position="215"/>
        <end position="235"/>
    </location>
</feature>
<dbReference type="AlphaFoldDB" id="A0A8C4Y4E7"/>
<keyword evidence="2" id="KW-1133">Transmembrane helix</keyword>
<feature type="region of interest" description="Disordered" evidence="1">
    <location>
        <begin position="1"/>
        <end position="81"/>
    </location>
</feature>
<dbReference type="Pfam" id="PF15071">
    <property type="entry name" value="TMEM220"/>
    <property type="match status" value="1"/>
</dbReference>